<feature type="transmembrane region" description="Helical" evidence="9">
    <location>
        <begin position="279"/>
        <end position="299"/>
    </location>
</feature>
<accession>A0ABY8TN42</accession>
<evidence type="ECO:0000259" key="10">
    <source>
        <dbReference type="Pfam" id="PF00909"/>
    </source>
</evidence>
<dbReference type="InterPro" id="IPR024041">
    <property type="entry name" value="NH4_transpt_AmtB-like_dom"/>
</dbReference>
<protein>
    <recommendedName>
        <fullName evidence="10">Ammonium transporter AmtB-like domain-containing protein</fullName>
    </recommendedName>
</protein>
<evidence type="ECO:0000256" key="3">
    <source>
        <dbReference type="ARBA" id="ARBA00008349"/>
    </source>
</evidence>
<comment type="subcellular location">
    <subcellularLocation>
        <location evidence="1">Membrane</location>
        <topology evidence="1">Multi-pass membrane protein</topology>
    </subcellularLocation>
</comment>
<dbReference type="InterPro" id="IPR029020">
    <property type="entry name" value="Ammonium/urea_transptr"/>
</dbReference>
<gene>
    <name evidence="11" type="ORF">OEZ85_010727</name>
</gene>
<keyword evidence="12" id="KW-1185">Reference proteome</keyword>
<feature type="transmembrane region" description="Helical" evidence="9">
    <location>
        <begin position="488"/>
        <end position="509"/>
    </location>
</feature>
<dbReference type="InterPro" id="IPR013657">
    <property type="entry name" value="SCL35B1-4/HUT1"/>
</dbReference>
<sequence>MLKQGLSYDKQDTNCLLFTAQQPMRLVKLVDDLYSLSLAAYEAGKAATWLNEAVILGDIVAANLGLPSLSADSKGPLKLCGQTYEMVAGLVPLPPRPVPCADVPYSTAAANRSCACTKAPFTIPAMHGSLLRECLSANAVASSCPMKYPTSVATQAGAIKSCITDATPCPSKYLPVYSGSPIRRHRCQQQQSCTTPGFTVTLADVGTTYSADRPVGGIKPRLANTPPHLAGVVLSQYTGGAIHMMCWMNFWCALFNGLYLAVSGVGQQLLLFLTMHTTAAWDVVLFCLCNAVGQLFIFFTIKQFVLLVNTLICTTRKFFNILGSLVLNANPLLPQQWCVAAPKDPVKGVGQETELEAINSGDTAWLLISTAAVLIMTPGVAFFYGGLAQHKNFVSTIMQAFIPLAIVPILWSIIGFGLAFGDTAEYSNGVIGDPSKLGGLMFGVGAAPLANLAATIPMTVFFMFQLMFAVITPALIIGAIADRVNPSALCIFIGLWHLIVYCPMAHMVWHPTGLIRKLGVLDFAGGLVVHITSGYAAPLAAVYLGRSRKSVAPENGGSDSEHVKEPANVPIVMLGTALLWFGWFGFNAGSAGGAGVIAGQALLNTNAAAASAMLTFMLIVSGWQRQGD</sequence>
<evidence type="ECO:0000313" key="12">
    <source>
        <dbReference type="Proteomes" id="UP001244341"/>
    </source>
</evidence>
<feature type="domain" description="Ammonium transporter AmtB-like" evidence="10">
    <location>
        <begin position="364"/>
        <end position="620"/>
    </location>
</feature>
<feature type="transmembrane region" description="Helical" evidence="9">
    <location>
        <begin position="521"/>
        <end position="545"/>
    </location>
</feature>
<dbReference type="Proteomes" id="UP001244341">
    <property type="component" value="Chromosome 2b"/>
</dbReference>
<feature type="transmembrane region" description="Helical" evidence="9">
    <location>
        <begin position="460"/>
        <end position="481"/>
    </location>
</feature>
<dbReference type="PANTHER" id="PTHR43029">
    <property type="entry name" value="AMMONIUM TRANSPORTER MEP2"/>
    <property type="match status" value="1"/>
</dbReference>
<keyword evidence="5 9" id="KW-0812">Transmembrane</keyword>
<feature type="transmembrane region" description="Helical" evidence="9">
    <location>
        <begin position="400"/>
        <end position="420"/>
    </location>
</feature>
<evidence type="ECO:0000256" key="6">
    <source>
        <dbReference type="ARBA" id="ARBA00022989"/>
    </source>
</evidence>
<evidence type="ECO:0000256" key="2">
    <source>
        <dbReference type="ARBA" id="ARBA00005887"/>
    </source>
</evidence>
<dbReference type="EMBL" id="CP126209">
    <property type="protein sequence ID" value="WIA10539.1"/>
    <property type="molecule type" value="Genomic_DNA"/>
</dbReference>
<dbReference type="Pfam" id="PF08449">
    <property type="entry name" value="UAA"/>
    <property type="match status" value="1"/>
</dbReference>
<evidence type="ECO:0000313" key="11">
    <source>
        <dbReference type="EMBL" id="WIA10539.1"/>
    </source>
</evidence>
<dbReference type="PANTHER" id="PTHR43029:SF10">
    <property type="entry name" value="AMMONIUM TRANSPORTER MEP2"/>
    <property type="match status" value="1"/>
</dbReference>
<evidence type="ECO:0000256" key="9">
    <source>
        <dbReference type="SAM" id="Phobius"/>
    </source>
</evidence>
<reference evidence="11 12" key="1">
    <citation type="submission" date="2023-05" db="EMBL/GenBank/DDBJ databases">
        <title>A 100% complete, gapless, phased diploid assembly of the Scenedesmus obliquus UTEX 3031 genome.</title>
        <authorList>
            <person name="Biondi T.C."/>
            <person name="Hanschen E.R."/>
            <person name="Kwon T."/>
            <person name="Eng W."/>
            <person name="Kruse C.P.S."/>
            <person name="Koehler S.I."/>
            <person name="Kunde Y."/>
            <person name="Gleasner C.D."/>
            <person name="You Mak K.T."/>
            <person name="Polle J."/>
            <person name="Hovde B.T."/>
            <person name="Starkenburg S.R."/>
        </authorList>
    </citation>
    <scope>NUCLEOTIDE SEQUENCE [LARGE SCALE GENOMIC DNA]</scope>
    <source>
        <strain evidence="11 12">DOE0152z</strain>
    </source>
</reference>
<organism evidence="11 12">
    <name type="scientific">Tetradesmus obliquus</name>
    <name type="common">Green alga</name>
    <name type="synonym">Acutodesmus obliquus</name>
    <dbReference type="NCBI Taxonomy" id="3088"/>
    <lineage>
        <taxon>Eukaryota</taxon>
        <taxon>Viridiplantae</taxon>
        <taxon>Chlorophyta</taxon>
        <taxon>core chlorophytes</taxon>
        <taxon>Chlorophyceae</taxon>
        <taxon>CS clade</taxon>
        <taxon>Sphaeropleales</taxon>
        <taxon>Scenedesmaceae</taxon>
        <taxon>Tetradesmus</taxon>
    </lineage>
</organism>
<evidence type="ECO:0000256" key="5">
    <source>
        <dbReference type="ARBA" id="ARBA00022692"/>
    </source>
</evidence>
<evidence type="ECO:0000256" key="4">
    <source>
        <dbReference type="ARBA" id="ARBA00022448"/>
    </source>
</evidence>
<evidence type="ECO:0000256" key="8">
    <source>
        <dbReference type="ARBA" id="ARBA00023177"/>
    </source>
</evidence>
<comment type="similarity">
    <text evidence="2">Belongs to the ammonia transporter channel (TC 1.A.11.2) family.</text>
</comment>
<feature type="transmembrane region" description="Helical" evidence="9">
    <location>
        <begin position="566"/>
        <end position="586"/>
    </location>
</feature>
<dbReference type="Pfam" id="PF00909">
    <property type="entry name" value="Ammonium_transp"/>
    <property type="match status" value="1"/>
</dbReference>
<dbReference type="Gene3D" id="1.10.3430.10">
    <property type="entry name" value="Ammonium transporter AmtB like domains"/>
    <property type="match status" value="1"/>
</dbReference>
<name>A0ABY8TN42_TETOB</name>
<keyword evidence="4" id="KW-0813">Transport</keyword>
<proteinExistence type="inferred from homology"/>
<feature type="transmembrane region" description="Helical" evidence="9">
    <location>
        <begin position="364"/>
        <end position="388"/>
    </location>
</feature>
<dbReference type="SUPFAM" id="SSF111352">
    <property type="entry name" value="Ammonium transporter"/>
    <property type="match status" value="1"/>
</dbReference>
<feature type="transmembrane region" description="Helical" evidence="9">
    <location>
        <begin position="606"/>
        <end position="623"/>
    </location>
</feature>
<keyword evidence="7 9" id="KW-0472">Membrane</keyword>
<dbReference type="InterPro" id="IPR001905">
    <property type="entry name" value="Ammonium_transpt"/>
</dbReference>
<keyword evidence="6 9" id="KW-1133">Transmembrane helix</keyword>
<feature type="transmembrane region" description="Helical" evidence="9">
    <location>
        <begin position="250"/>
        <end position="273"/>
    </location>
</feature>
<keyword evidence="8" id="KW-0924">Ammonia transport</keyword>
<comment type="similarity">
    <text evidence="3">Belongs to the nucleotide-sugar transporter family. UDP-galactose:UMP antiporter (TC 2.A.7.11) subfamily.</text>
</comment>
<evidence type="ECO:0000256" key="7">
    <source>
        <dbReference type="ARBA" id="ARBA00023136"/>
    </source>
</evidence>
<evidence type="ECO:0000256" key="1">
    <source>
        <dbReference type="ARBA" id="ARBA00004141"/>
    </source>
</evidence>